<dbReference type="InterPro" id="IPR029063">
    <property type="entry name" value="SAM-dependent_MTases_sf"/>
</dbReference>
<accession>A0A420HQQ4</accession>
<dbReference type="GO" id="GO:0005634">
    <property type="term" value="C:nucleus"/>
    <property type="evidence" value="ECO:0007669"/>
    <property type="project" value="TreeGrafter"/>
</dbReference>
<dbReference type="EMBL" id="MCBQ01017213">
    <property type="protein sequence ID" value="RKF59758.1"/>
    <property type="molecule type" value="Genomic_DNA"/>
</dbReference>
<comment type="similarity">
    <text evidence="1">Belongs to the MT-A70-like family.</text>
</comment>
<name>A0A420HQQ4_9PEZI</name>
<dbReference type="Proteomes" id="UP000283383">
    <property type="component" value="Unassembled WGS sequence"/>
</dbReference>
<evidence type="ECO:0000256" key="1">
    <source>
        <dbReference type="PROSITE-ProRule" id="PRU00489"/>
    </source>
</evidence>
<sequence>MESHILYQNSSHTSFIIDIPRSIEEAQGFDPSTQLRLISIQPPNLPFVTPEPKSAKALSKLRDATLKDILLQKYLELALAELRIIIDRGEWCLKRITEEQLEKVAETLLSKKRHQSFQESISDITLPDLSKNSDLIFSISDMSQISKSKYFICQNDKANSSFFYFRCRKFYIPPHSTTLLGSIKDTRGILTAEKLAAPLFNVIVMDPPWPNRSAKRKGEYRTGSKIEEIKSLLLSLPIPLQLADNGIIAIWITNKPNFHSLALKILEEWNVRVIEEWIWLKIATNGEPIFPLTSLWRKPYEVLLVARKSVATSLNAENKDIKRRVLVGVTDRHSRKPNLKGLLEKIFNFKPGDYQGLEVFARNSTSGWWSWGDEALIFQEEHCWTEVC</sequence>
<reference evidence="2 3" key="1">
    <citation type="journal article" date="2018" name="BMC Genomics">
        <title>Comparative genome analyses reveal sequence features reflecting distinct modes of host-adaptation between dicot and monocot powdery mildew.</title>
        <authorList>
            <person name="Wu Y."/>
            <person name="Ma X."/>
            <person name="Pan Z."/>
            <person name="Kale S.D."/>
            <person name="Song Y."/>
            <person name="King H."/>
            <person name="Zhang Q."/>
            <person name="Presley C."/>
            <person name="Deng X."/>
            <person name="Wei C.I."/>
            <person name="Xiao S."/>
        </authorList>
    </citation>
    <scope>NUCLEOTIDE SEQUENCE [LARGE SCALE GENOMIC DNA]</scope>
    <source>
        <strain evidence="2">UMSG3</strain>
    </source>
</reference>
<dbReference type="PROSITE" id="PS51143">
    <property type="entry name" value="MT_A70"/>
    <property type="match status" value="1"/>
</dbReference>
<proteinExistence type="inferred from homology"/>
<dbReference type="STRING" id="62708.A0A420HQQ4"/>
<dbReference type="GO" id="GO:0008168">
    <property type="term" value="F:methyltransferase activity"/>
    <property type="evidence" value="ECO:0007669"/>
    <property type="project" value="TreeGrafter"/>
</dbReference>
<comment type="caution">
    <text evidence="2">The sequence shown here is derived from an EMBL/GenBank/DDBJ whole genome shotgun (WGS) entry which is preliminary data.</text>
</comment>
<evidence type="ECO:0000313" key="3">
    <source>
        <dbReference type="Proteomes" id="UP000283383"/>
    </source>
</evidence>
<gene>
    <name evidence="2" type="ORF">GcM3_172005</name>
</gene>
<dbReference type="PANTHER" id="PTHR12829">
    <property type="entry name" value="N6-ADENOSINE-METHYLTRANSFERASE"/>
    <property type="match status" value="1"/>
</dbReference>
<evidence type="ECO:0000313" key="2">
    <source>
        <dbReference type="EMBL" id="RKF59758.1"/>
    </source>
</evidence>
<dbReference type="Pfam" id="PF05063">
    <property type="entry name" value="MT-A70"/>
    <property type="match status" value="1"/>
</dbReference>
<dbReference type="SUPFAM" id="SSF53335">
    <property type="entry name" value="S-adenosyl-L-methionine-dependent methyltransferases"/>
    <property type="match status" value="1"/>
</dbReference>
<organism evidence="2 3">
    <name type="scientific">Golovinomyces cichoracearum</name>
    <dbReference type="NCBI Taxonomy" id="62708"/>
    <lineage>
        <taxon>Eukaryota</taxon>
        <taxon>Fungi</taxon>
        <taxon>Dikarya</taxon>
        <taxon>Ascomycota</taxon>
        <taxon>Pezizomycotina</taxon>
        <taxon>Leotiomycetes</taxon>
        <taxon>Erysiphales</taxon>
        <taxon>Erysiphaceae</taxon>
        <taxon>Golovinomyces</taxon>
    </lineage>
</organism>
<dbReference type="AlphaFoldDB" id="A0A420HQQ4"/>
<dbReference type="InterPro" id="IPR007757">
    <property type="entry name" value="MT-A70-like"/>
</dbReference>
<dbReference type="PANTHER" id="PTHR12829:SF4">
    <property type="entry name" value="N(6)-ADENINE-SPECIFIC METHYLTRANSFERASE METTL4"/>
    <property type="match status" value="1"/>
</dbReference>
<keyword evidence="3" id="KW-1185">Reference proteome</keyword>
<protein>
    <submittedName>
        <fullName evidence="2">Uncharacterized protein C22G7.07c</fullName>
    </submittedName>
</protein>